<keyword evidence="5" id="KW-0545">Nucleotide biosynthesis</keyword>
<dbReference type="GO" id="GO:0006235">
    <property type="term" value="P:dTTP biosynthetic process"/>
    <property type="evidence" value="ECO:0007669"/>
    <property type="project" value="TreeGrafter"/>
</dbReference>
<dbReference type="GO" id="GO:0006227">
    <property type="term" value="P:dUDP biosynthetic process"/>
    <property type="evidence" value="ECO:0007669"/>
    <property type="project" value="TreeGrafter"/>
</dbReference>
<dbReference type="NCBIfam" id="TIGR00041">
    <property type="entry name" value="DTMP_kinase"/>
    <property type="match status" value="1"/>
</dbReference>
<evidence type="ECO:0000256" key="6">
    <source>
        <dbReference type="ARBA" id="ARBA00022741"/>
    </source>
</evidence>
<dbReference type="AlphaFoldDB" id="A0A1F6SZ46"/>
<dbReference type="InterPro" id="IPR027417">
    <property type="entry name" value="P-loop_NTPase"/>
</dbReference>
<feature type="domain" description="Thymidylate kinase-like" evidence="12">
    <location>
        <begin position="9"/>
        <end position="174"/>
    </location>
</feature>
<dbReference type="Gene3D" id="3.40.50.300">
    <property type="entry name" value="P-loop containing nucleotide triphosphate hydrolases"/>
    <property type="match status" value="1"/>
</dbReference>
<keyword evidence="4" id="KW-0808">Transferase</keyword>
<dbReference type="Pfam" id="PF02223">
    <property type="entry name" value="Thymidylate_kin"/>
    <property type="match status" value="1"/>
</dbReference>
<comment type="function">
    <text evidence="11">Phosphorylation of dTMP to form dTDP in both de novo and salvage pathways of dTTP synthesis.</text>
</comment>
<evidence type="ECO:0000256" key="8">
    <source>
        <dbReference type="ARBA" id="ARBA00022840"/>
    </source>
</evidence>
<evidence type="ECO:0000256" key="9">
    <source>
        <dbReference type="ARBA" id="ARBA00029962"/>
    </source>
</evidence>
<dbReference type="InterPro" id="IPR018094">
    <property type="entry name" value="Thymidylate_kinase"/>
</dbReference>
<feature type="non-terminal residue" evidence="13">
    <location>
        <position position="175"/>
    </location>
</feature>
<dbReference type="PANTHER" id="PTHR10344:SF4">
    <property type="entry name" value="UMP-CMP KINASE 2, MITOCHONDRIAL"/>
    <property type="match status" value="1"/>
</dbReference>
<organism evidence="13 14">
    <name type="scientific">Candidatus Muproteobacteria bacterium RBG_16_62_13</name>
    <dbReference type="NCBI Taxonomy" id="1817756"/>
    <lineage>
        <taxon>Bacteria</taxon>
        <taxon>Pseudomonadati</taxon>
        <taxon>Pseudomonadota</taxon>
        <taxon>Candidatus Muproteobacteria</taxon>
    </lineage>
</organism>
<dbReference type="FunFam" id="3.40.50.300:FF:000225">
    <property type="entry name" value="Thymidylate kinase"/>
    <property type="match status" value="1"/>
</dbReference>
<evidence type="ECO:0000256" key="10">
    <source>
        <dbReference type="ARBA" id="ARBA00048743"/>
    </source>
</evidence>
<dbReference type="STRING" id="1817756.A2140_07815"/>
<evidence type="ECO:0000259" key="12">
    <source>
        <dbReference type="Pfam" id="PF02223"/>
    </source>
</evidence>
<dbReference type="HAMAP" id="MF_00165">
    <property type="entry name" value="Thymidylate_kinase"/>
    <property type="match status" value="1"/>
</dbReference>
<evidence type="ECO:0000313" key="13">
    <source>
        <dbReference type="EMBL" id="OGI38005.1"/>
    </source>
</evidence>
<proteinExistence type="inferred from homology"/>
<accession>A0A1F6SZ46</accession>
<dbReference type="EMBL" id="MFSQ01000132">
    <property type="protein sequence ID" value="OGI38005.1"/>
    <property type="molecule type" value="Genomic_DNA"/>
</dbReference>
<dbReference type="Proteomes" id="UP000178379">
    <property type="component" value="Unassembled WGS sequence"/>
</dbReference>
<comment type="catalytic activity">
    <reaction evidence="10">
        <text>dTMP + ATP = dTDP + ADP</text>
        <dbReference type="Rhea" id="RHEA:13517"/>
        <dbReference type="ChEBI" id="CHEBI:30616"/>
        <dbReference type="ChEBI" id="CHEBI:58369"/>
        <dbReference type="ChEBI" id="CHEBI:63528"/>
        <dbReference type="ChEBI" id="CHEBI:456216"/>
        <dbReference type="EC" id="2.7.4.9"/>
    </reaction>
</comment>
<reference evidence="13 14" key="1">
    <citation type="journal article" date="2016" name="Nat. Commun.">
        <title>Thousands of microbial genomes shed light on interconnected biogeochemical processes in an aquifer system.</title>
        <authorList>
            <person name="Anantharaman K."/>
            <person name="Brown C.T."/>
            <person name="Hug L.A."/>
            <person name="Sharon I."/>
            <person name="Castelle C.J."/>
            <person name="Probst A.J."/>
            <person name="Thomas B.C."/>
            <person name="Singh A."/>
            <person name="Wilkins M.J."/>
            <person name="Karaoz U."/>
            <person name="Brodie E.L."/>
            <person name="Williams K.H."/>
            <person name="Hubbard S.S."/>
            <person name="Banfield J.F."/>
        </authorList>
    </citation>
    <scope>NUCLEOTIDE SEQUENCE [LARGE SCALE GENOMIC DNA]</scope>
</reference>
<dbReference type="EC" id="2.7.4.9" evidence="2"/>
<comment type="caution">
    <text evidence="13">The sequence shown here is derived from an EMBL/GenBank/DDBJ whole genome shotgun (WGS) entry which is preliminary data.</text>
</comment>
<comment type="similarity">
    <text evidence="1">Belongs to the thymidylate kinase family.</text>
</comment>
<keyword evidence="7 13" id="KW-0418">Kinase</keyword>
<evidence type="ECO:0000256" key="2">
    <source>
        <dbReference type="ARBA" id="ARBA00012980"/>
    </source>
</evidence>
<evidence type="ECO:0000256" key="1">
    <source>
        <dbReference type="ARBA" id="ARBA00009776"/>
    </source>
</evidence>
<dbReference type="CDD" id="cd01672">
    <property type="entry name" value="TMPK"/>
    <property type="match status" value="1"/>
</dbReference>
<dbReference type="SUPFAM" id="SSF52540">
    <property type="entry name" value="P-loop containing nucleoside triphosphate hydrolases"/>
    <property type="match status" value="1"/>
</dbReference>
<dbReference type="PANTHER" id="PTHR10344">
    <property type="entry name" value="THYMIDYLATE KINASE"/>
    <property type="match status" value="1"/>
</dbReference>
<protein>
    <recommendedName>
        <fullName evidence="3">Thymidylate kinase</fullName>
        <ecNumber evidence="2">2.7.4.9</ecNumber>
    </recommendedName>
    <alternativeName>
        <fullName evidence="9">dTMP kinase</fullName>
    </alternativeName>
</protein>
<dbReference type="GO" id="GO:0004798">
    <property type="term" value="F:dTMP kinase activity"/>
    <property type="evidence" value="ECO:0007669"/>
    <property type="project" value="UniProtKB-EC"/>
</dbReference>
<dbReference type="GO" id="GO:0006233">
    <property type="term" value="P:dTDP biosynthetic process"/>
    <property type="evidence" value="ECO:0007669"/>
    <property type="project" value="InterPro"/>
</dbReference>
<dbReference type="GO" id="GO:0005524">
    <property type="term" value="F:ATP binding"/>
    <property type="evidence" value="ECO:0007669"/>
    <property type="project" value="UniProtKB-KW"/>
</dbReference>
<evidence type="ECO:0000256" key="3">
    <source>
        <dbReference type="ARBA" id="ARBA00017144"/>
    </source>
</evidence>
<evidence type="ECO:0000313" key="14">
    <source>
        <dbReference type="Proteomes" id="UP000178379"/>
    </source>
</evidence>
<evidence type="ECO:0000256" key="11">
    <source>
        <dbReference type="ARBA" id="ARBA00057735"/>
    </source>
</evidence>
<evidence type="ECO:0000256" key="4">
    <source>
        <dbReference type="ARBA" id="ARBA00022679"/>
    </source>
</evidence>
<keyword evidence="8" id="KW-0067">ATP-binding</keyword>
<evidence type="ECO:0000256" key="7">
    <source>
        <dbReference type="ARBA" id="ARBA00022777"/>
    </source>
</evidence>
<evidence type="ECO:0000256" key="5">
    <source>
        <dbReference type="ARBA" id="ARBA00022727"/>
    </source>
</evidence>
<name>A0A1F6SZ46_9PROT</name>
<gene>
    <name evidence="13" type="ORF">A2140_07815</name>
</gene>
<dbReference type="InterPro" id="IPR039430">
    <property type="entry name" value="Thymidylate_kin-like_dom"/>
</dbReference>
<sequence length="175" mass="19582">MKLGLFITLEGGEGAGKSTNLGFIETWLRQAGKNPLMTREPGGTRAGEEIRSILLHSRDLSLTAEAEMLLMFAARAEHLDQVVRPALAKGRIVVCDRFTDATYAYQGGGRGLPAERIAAVEQWVQGDLRPDLTLLLDLPVETGLQRANRRSAPDRFERENIEFFERVRKTYLERA</sequence>
<keyword evidence="6" id="KW-0547">Nucleotide-binding</keyword>
<dbReference type="GO" id="GO:0005829">
    <property type="term" value="C:cytosol"/>
    <property type="evidence" value="ECO:0007669"/>
    <property type="project" value="TreeGrafter"/>
</dbReference>